<name>A0A1M5L9S2_9BRAD</name>
<reference evidence="1 2" key="1">
    <citation type="submission" date="2016-11" db="EMBL/GenBank/DDBJ databases">
        <authorList>
            <person name="Jaros S."/>
            <person name="Januszkiewicz K."/>
            <person name="Wedrychowicz H."/>
        </authorList>
    </citation>
    <scope>NUCLEOTIDE SEQUENCE [LARGE SCALE GENOMIC DNA]</scope>
    <source>
        <strain evidence="1 2">GAS138</strain>
    </source>
</reference>
<dbReference type="EMBL" id="LT670817">
    <property type="protein sequence ID" value="SHG61767.1"/>
    <property type="molecule type" value="Genomic_DNA"/>
</dbReference>
<evidence type="ECO:0000313" key="2">
    <source>
        <dbReference type="Proteomes" id="UP000189796"/>
    </source>
</evidence>
<protein>
    <submittedName>
        <fullName evidence="1">Uncharacterized protein</fullName>
    </submittedName>
</protein>
<proteinExistence type="predicted"/>
<dbReference type="Proteomes" id="UP000189796">
    <property type="component" value="Chromosome I"/>
</dbReference>
<evidence type="ECO:0000313" key="1">
    <source>
        <dbReference type="EMBL" id="SHG61767.1"/>
    </source>
</evidence>
<organism evidence="1 2">
    <name type="scientific">Bradyrhizobium erythrophlei</name>
    <dbReference type="NCBI Taxonomy" id="1437360"/>
    <lineage>
        <taxon>Bacteria</taxon>
        <taxon>Pseudomonadati</taxon>
        <taxon>Pseudomonadota</taxon>
        <taxon>Alphaproteobacteria</taxon>
        <taxon>Hyphomicrobiales</taxon>
        <taxon>Nitrobacteraceae</taxon>
        <taxon>Bradyrhizobium</taxon>
    </lineage>
</organism>
<gene>
    <name evidence="1" type="ORF">SAMN05443248_2153</name>
</gene>
<accession>A0A1M5L9S2</accession>
<sequence length="33" mass="3473">MISRAEKGACFGERGMQTDRAGFIAAGLIDDNA</sequence>
<dbReference type="AlphaFoldDB" id="A0A1M5L9S2"/>